<organism evidence="1 2">
    <name type="scientific">Pluteus cervinus</name>
    <dbReference type="NCBI Taxonomy" id="181527"/>
    <lineage>
        <taxon>Eukaryota</taxon>
        <taxon>Fungi</taxon>
        <taxon>Dikarya</taxon>
        <taxon>Basidiomycota</taxon>
        <taxon>Agaricomycotina</taxon>
        <taxon>Agaricomycetes</taxon>
        <taxon>Agaricomycetidae</taxon>
        <taxon>Agaricales</taxon>
        <taxon>Pluteineae</taxon>
        <taxon>Pluteaceae</taxon>
        <taxon>Pluteus</taxon>
    </lineage>
</organism>
<protein>
    <submittedName>
        <fullName evidence="1">Uncharacterized protein</fullName>
    </submittedName>
</protein>
<accession>A0ACD3A079</accession>
<proteinExistence type="predicted"/>
<reference evidence="1 2" key="1">
    <citation type="journal article" date="2019" name="Nat. Ecol. Evol.">
        <title>Megaphylogeny resolves global patterns of mushroom evolution.</title>
        <authorList>
            <person name="Varga T."/>
            <person name="Krizsan K."/>
            <person name="Foldi C."/>
            <person name="Dima B."/>
            <person name="Sanchez-Garcia M."/>
            <person name="Sanchez-Ramirez S."/>
            <person name="Szollosi G.J."/>
            <person name="Szarkandi J.G."/>
            <person name="Papp V."/>
            <person name="Albert L."/>
            <person name="Andreopoulos W."/>
            <person name="Angelini C."/>
            <person name="Antonin V."/>
            <person name="Barry K.W."/>
            <person name="Bougher N.L."/>
            <person name="Buchanan P."/>
            <person name="Buyck B."/>
            <person name="Bense V."/>
            <person name="Catcheside P."/>
            <person name="Chovatia M."/>
            <person name="Cooper J."/>
            <person name="Damon W."/>
            <person name="Desjardin D."/>
            <person name="Finy P."/>
            <person name="Geml J."/>
            <person name="Haridas S."/>
            <person name="Hughes K."/>
            <person name="Justo A."/>
            <person name="Karasinski D."/>
            <person name="Kautmanova I."/>
            <person name="Kiss B."/>
            <person name="Kocsube S."/>
            <person name="Kotiranta H."/>
            <person name="LaButti K.M."/>
            <person name="Lechner B.E."/>
            <person name="Liimatainen K."/>
            <person name="Lipzen A."/>
            <person name="Lukacs Z."/>
            <person name="Mihaltcheva S."/>
            <person name="Morgado L.N."/>
            <person name="Niskanen T."/>
            <person name="Noordeloos M.E."/>
            <person name="Ohm R.A."/>
            <person name="Ortiz-Santana B."/>
            <person name="Ovrebo C."/>
            <person name="Racz N."/>
            <person name="Riley R."/>
            <person name="Savchenko A."/>
            <person name="Shiryaev A."/>
            <person name="Soop K."/>
            <person name="Spirin V."/>
            <person name="Szebenyi C."/>
            <person name="Tomsovsky M."/>
            <person name="Tulloss R.E."/>
            <person name="Uehling J."/>
            <person name="Grigoriev I.V."/>
            <person name="Vagvolgyi C."/>
            <person name="Papp T."/>
            <person name="Martin F.M."/>
            <person name="Miettinen O."/>
            <person name="Hibbett D.S."/>
            <person name="Nagy L.G."/>
        </authorList>
    </citation>
    <scope>NUCLEOTIDE SEQUENCE [LARGE SCALE GENOMIC DNA]</scope>
    <source>
        <strain evidence="1 2">NL-1719</strain>
    </source>
</reference>
<feature type="non-terminal residue" evidence="1">
    <location>
        <position position="1251"/>
    </location>
</feature>
<keyword evidence="2" id="KW-1185">Reference proteome</keyword>
<sequence>CPGQWIKWLPGAVWDTYAYQQHQHSSVTWKLIGIGENDFVRLRANKCKQYLTTSTECQNGACSGCYALLRSSALQKAITRATGDASPHTPWIFLNFHQTRQLLARLTAKIKHLETEASNQRRKLATVNAKVNDYKRLIILLSQHRIAGVSTILSIALKNGASIHALTKRLEHAIDGTYRPRTGWSAREFDIAFLAKALGGARLLYVFQKSDGYPSNSTLKKYKHIPELKVSVGKPSETEIKANIKAFFGDSGRAAPVNHAVGQALMIDGVALEEACRYDHQSGSVLGICREHSDSAPKLVIDSIADIHQLHDALYKQKVCHHGKDGTVLAIAPITAKENYFPSPVALSPSCKAEKGEELAQWVDRFLKVWHTHPDGEKKHGPINVLATDGESSFRLLRFTLGLIEPVPRESELGQILYQLHGLNCFLGRRGLLTTCDPKHIIKRFATLIRSPTGVLIGHISLTCNDFHTVLSSLRGTKGGISLKQVESLLNPADKQNVPKAVNLVESLYELADLDSQSNSQVKENLSPSELVRIKRVRFLAVILSKFLFPFINVRMTLSEQIRSLSTYAHLITTIYCTHHTAFIGSALFADSQAIVKSIIITTARLQLTDPNLEYHILFEGSDRLEGIFSNVRTQDHSRNFDILQLAHKLSVGAEVNAIFERYPELYKGHVRRNLDGAHGIDHINPKSWIGDVKVGNVDLEAEYRAGRDEADRLLSNYLNDSERDFLLVDWDALFEHSNYDHLRPNGKYIGRDDDDSIQNDSDDDAEAEPVEPLATEAADKDISTVPEAPEAQDLSSPELEILNPTAGKCYHQSPYLIVPGKTKPQHIDTIFAQELTSDRARKSIIRTLRVRDITVDESIRRNDDLNFEDGLASNDDVIRMGDPGAFLVQLSDTVCLVVGEVLNFRQTSSKKPLSTIPIEDLEQESGPKETTVAVQILDLVPKIDRKTSNITWDWNREYIQTEDTGKSGHVGHKNFVCQIPGYLFIPLAANIVRNDHEYPVWSIEDSDLRDAVKDAWQSLHPNEDEIINNIFSLPKLADPSASLPYKLNDSPQLCITSLPIALTAEKLNGKQKVACYLCGHSGTAQIPISQMRSHVGVHILRAQRQFGEKTLPIGENPCGWCGRDSEGCQTQLTFKKRAKNPVISSNCPYHYSKMIYSKAVISSKTSPSTNVPLPCPLCPLGRNKQPRTFWKYNLMYHMMHHHIGEDLVLPSFPPELRLSAHISQKEEHWININPESTQKYRDELRLPDSD</sequence>
<dbReference type="Proteomes" id="UP000308600">
    <property type="component" value="Unassembled WGS sequence"/>
</dbReference>
<dbReference type="EMBL" id="ML209218">
    <property type="protein sequence ID" value="TFK58729.1"/>
    <property type="molecule type" value="Genomic_DNA"/>
</dbReference>
<feature type="non-terminal residue" evidence="1">
    <location>
        <position position="1"/>
    </location>
</feature>
<evidence type="ECO:0000313" key="2">
    <source>
        <dbReference type="Proteomes" id="UP000308600"/>
    </source>
</evidence>
<name>A0ACD3A079_9AGAR</name>
<gene>
    <name evidence="1" type="ORF">BDN72DRAFT_730422</name>
</gene>
<evidence type="ECO:0000313" key="1">
    <source>
        <dbReference type="EMBL" id="TFK58729.1"/>
    </source>
</evidence>